<dbReference type="Proteomes" id="UP000694888">
    <property type="component" value="Unplaced"/>
</dbReference>
<dbReference type="GeneID" id="101847814"/>
<proteinExistence type="predicted"/>
<name>A0ABM1VRF1_APLCA</name>
<sequence>MTLSAFNEKFSHYTSTSNYCPGGTCPYTCNDTENFHCYLVDNNGYILASNNPDGNGTGLFLGQQDGRLMRALLEDKIFKMYQLTDYQSICQTMLTPDQESSSSFPMNPLRLITRLFFWLISEVIIFLSEWNLFSSLSPYSVFGMPEPNGDDFPTGKDGEECGLWIPERLARYIYCGFVVYEDTGFRPVMSIYTTKRSCEQTVSRFVLDKAALLRRPARHKLPDCATQCATPHETVYEARWLNETNLVFLVSDASCYCNSTHNDTEEMMDLESPYTFKVTPKERTYKDDLQCQILLNYSNELKRVDNTRTQSTLCLDSSNETDKPCGQSNNAFSQRPVNERVASVLLTVLTILTTHLVSSC</sequence>
<dbReference type="Pfam" id="PF08473">
    <property type="entry name" value="VGCC_alpha2"/>
    <property type="match status" value="1"/>
</dbReference>
<dbReference type="InterPro" id="IPR013680">
    <property type="entry name" value="VDCC_a2/dsu"/>
</dbReference>
<protein>
    <submittedName>
        <fullName evidence="3">Uncharacterized protein LOC101847814</fullName>
    </submittedName>
</protein>
<evidence type="ECO:0000313" key="2">
    <source>
        <dbReference type="Proteomes" id="UP000694888"/>
    </source>
</evidence>
<keyword evidence="2" id="KW-1185">Reference proteome</keyword>
<feature type="domain" description="Voltage-dependent calcium channel alpha-2/delta subunit conserved region" evidence="1">
    <location>
        <begin position="3"/>
        <end position="97"/>
    </location>
</feature>
<evidence type="ECO:0000259" key="1">
    <source>
        <dbReference type="Pfam" id="PF08473"/>
    </source>
</evidence>
<evidence type="ECO:0000313" key="3">
    <source>
        <dbReference type="RefSeq" id="XP_035824993.1"/>
    </source>
</evidence>
<gene>
    <name evidence="3" type="primary">LOC101847814</name>
</gene>
<reference evidence="3" key="1">
    <citation type="submission" date="2025-08" db="UniProtKB">
        <authorList>
            <consortium name="RefSeq"/>
        </authorList>
    </citation>
    <scope>IDENTIFICATION</scope>
</reference>
<dbReference type="RefSeq" id="XP_035824993.1">
    <property type="nucleotide sequence ID" value="XM_035969100.1"/>
</dbReference>
<organism evidence="2 3">
    <name type="scientific">Aplysia californica</name>
    <name type="common">California sea hare</name>
    <dbReference type="NCBI Taxonomy" id="6500"/>
    <lineage>
        <taxon>Eukaryota</taxon>
        <taxon>Metazoa</taxon>
        <taxon>Spiralia</taxon>
        <taxon>Lophotrochozoa</taxon>
        <taxon>Mollusca</taxon>
        <taxon>Gastropoda</taxon>
        <taxon>Heterobranchia</taxon>
        <taxon>Euthyneura</taxon>
        <taxon>Tectipleura</taxon>
        <taxon>Aplysiida</taxon>
        <taxon>Aplysioidea</taxon>
        <taxon>Aplysiidae</taxon>
        <taxon>Aplysia</taxon>
    </lineage>
</organism>
<accession>A0ABM1VRF1</accession>